<keyword evidence="2" id="KW-0012">Acyltransferase</keyword>
<gene>
    <name evidence="5" type="ORF">CBYS24578_00000319</name>
</gene>
<accession>A0A9N9TZV3</accession>
<dbReference type="PANTHER" id="PTHR43792:SF8">
    <property type="entry name" value="[RIBOSOMAL PROTEIN US5]-ALANINE N-ACETYLTRANSFERASE"/>
    <property type="match status" value="1"/>
</dbReference>
<dbReference type="InterPro" id="IPR000182">
    <property type="entry name" value="GNAT_dom"/>
</dbReference>
<comment type="caution">
    <text evidence="5">The sequence shown here is derived from an EMBL/GenBank/DDBJ whole genome shotgun (WGS) entry which is preliminary data.</text>
</comment>
<dbReference type="EMBL" id="CABFNO020001240">
    <property type="protein sequence ID" value="CAG9971196.1"/>
    <property type="molecule type" value="Genomic_DNA"/>
</dbReference>
<dbReference type="OrthoDB" id="630895at2759"/>
<dbReference type="Proteomes" id="UP000754883">
    <property type="component" value="Unassembled WGS sequence"/>
</dbReference>
<dbReference type="AlphaFoldDB" id="A0A9N9TZV3"/>
<reference evidence="5 6" key="2">
    <citation type="submission" date="2021-10" db="EMBL/GenBank/DDBJ databases">
        <authorList>
            <person name="Piombo E."/>
        </authorList>
    </citation>
    <scope>NUCLEOTIDE SEQUENCE [LARGE SCALE GENOMIC DNA]</scope>
</reference>
<evidence type="ECO:0000256" key="3">
    <source>
        <dbReference type="ARBA" id="ARBA00038502"/>
    </source>
</evidence>
<feature type="domain" description="N-acetyltransferase" evidence="4">
    <location>
        <begin position="60"/>
        <end position="212"/>
    </location>
</feature>
<dbReference type="InterPro" id="IPR016181">
    <property type="entry name" value="Acyl_CoA_acyltransferase"/>
</dbReference>
<proteinExistence type="inferred from homology"/>
<dbReference type="SUPFAM" id="SSF55729">
    <property type="entry name" value="Acyl-CoA N-acyltransferases (Nat)"/>
    <property type="match status" value="1"/>
</dbReference>
<evidence type="ECO:0000259" key="4">
    <source>
        <dbReference type="PROSITE" id="PS51186"/>
    </source>
</evidence>
<dbReference type="InterPro" id="IPR051531">
    <property type="entry name" value="N-acetyltransferase"/>
</dbReference>
<evidence type="ECO:0000256" key="2">
    <source>
        <dbReference type="ARBA" id="ARBA00023315"/>
    </source>
</evidence>
<dbReference type="PROSITE" id="PS51186">
    <property type="entry name" value="GNAT"/>
    <property type="match status" value="1"/>
</dbReference>
<comment type="similarity">
    <text evidence="3">Belongs to the acetyltransferase family. RimJ subfamily.</text>
</comment>
<dbReference type="Gene3D" id="3.40.630.30">
    <property type="match status" value="1"/>
</dbReference>
<sequence length="219" mass="24203">MAIRALTSPSPPSPEPGTVLLETERLVIRRYLLSDAPALAEIGNDPEVAIFMSDRFPNPYTVEDAETFIKNLNPQHDPTSPPEYPTTTAVLLKVAPADGRHHTPAGDGLVLIGSLGVRPKPDVFYRTWDIGYFVGRDFWGQGYATEAVTAWTRWMFATWPELLRIEGGRYSSNPRSGRVMEKSGFVLEGVKRSAVVKNGVVLDALLYGLLRSDVEKEST</sequence>
<organism evidence="5 6">
    <name type="scientific">Clonostachys byssicola</name>
    <dbReference type="NCBI Taxonomy" id="160290"/>
    <lineage>
        <taxon>Eukaryota</taxon>
        <taxon>Fungi</taxon>
        <taxon>Dikarya</taxon>
        <taxon>Ascomycota</taxon>
        <taxon>Pezizomycotina</taxon>
        <taxon>Sordariomycetes</taxon>
        <taxon>Hypocreomycetidae</taxon>
        <taxon>Hypocreales</taxon>
        <taxon>Bionectriaceae</taxon>
        <taxon>Clonostachys</taxon>
    </lineage>
</organism>
<dbReference type="Pfam" id="PF13302">
    <property type="entry name" value="Acetyltransf_3"/>
    <property type="match status" value="1"/>
</dbReference>
<evidence type="ECO:0000313" key="5">
    <source>
        <dbReference type="EMBL" id="CAG9971196.1"/>
    </source>
</evidence>
<dbReference type="GO" id="GO:0016747">
    <property type="term" value="F:acyltransferase activity, transferring groups other than amino-acyl groups"/>
    <property type="evidence" value="ECO:0007669"/>
    <property type="project" value="InterPro"/>
</dbReference>
<keyword evidence="6" id="KW-1185">Reference proteome</keyword>
<evidence type="ECO:0000313" key="6">
    <source>
        <dbReference type="Proteomes" id="UP000754883"/>
    </source>
</evidence>
<evidence type="ECO:0000256" key="1">
    <source>
        <dbReference type="ARBA" id="ARBA00022679"/>
    </source>
</evidence>
<dbReference type="PANTHER" id="PTHR43792">
    <property type="entry name" value="GNAT FAMILY, PUTATIVE (AFU_ORTHOLOGUE AFUA_3G00765)-RELATED-RELATED"/>
    <property type="match status" value="1"/>
</dbReference>
<name>A0A9N9TZV3_9HYPO</name>
<reference evidence="6" key="1">
    <citation type="submission" date="2019-06" db="EMBL/GenBank/DDBJ databases">
        <authorList>
            <person name="Broberg M."/>
        </authorList>
    </citation>
    <scope>NUCLEOTIDE SEQUENCE [LARGE SCALE GENOMIC DNA]</scope>
</reference>
<protein>
    <recommendedName>
        <fullName evidence="4">N-acetyltransferase domain-containing protein</fullName>
    </recommendedName>
</protein>
<keyword evidence="1" id="KW-0808">Transferase</keyword>